<evidence type="ECO:0008006" key="3">
    <source>
        <dbReference type="Google" id="ProtNLM"/>
    </source>
</evidence>
<dbReference type="AlphaFoldDB" id="A0AAW3WYG1"/>
<dbReference type="KEGG" id="sfg:AV650_27925"/>
<accession>A0AAW3WYG1</accession>
<reference evidence="1" key="1">
    <citation type="submission" date="2020-08" db="EMBL/GenBank/DDBJ databases">
        <title>Food and environmental bacterial isolates.</title>
        <authorList>
            <person name="Richter L."/>
            <person name="Du Plessis E.M."/>
            <person name="Duvenage S."/>
            <person name="Allam M."/>
            <person name="Korsten L."/>
        </authorList>
    </citation>
    <scope>NUCLEOTIDE SEQUENCE</scope>
    <source>
        <strain evidence="1">UPMP2127</strain>
    </source>
</reference>
<sequence>MYSADNSVHHLLWCILIAIRTAEQEKPFTSETARRRFISNWLDTARTHPSFRGMNAEFTSLRQLLETSDKSVSVDGTLGVLLNHAFAAEHCDLFRFRSALNSLIQKGWRLAVCRFPENITAELMQRRRDRRKHALQLTRTENAFQPTGNMVLPVTFQLLLNSTAEISEDAEIVFHMEGFQVVVAHLELALDNRRLVRTLHIGTTSLTTNEWNPRKDDIWQPPRNSISLKKESYH</sequence>
<protein>
    <recommendedName>
        <fullName evidence="3">DUF2913 family protein</fullName>
    </recommendedName>
</protein>
<dbReference type="RefSeq" id="WP_059202112.1">
    <property type="nucleotide sequence ID" value="NZ_JAABOX010000032.1"/>
</dbReference>
<gene>
    <name evidence="1" type="ORF">H8J20_21170</name>
</gene>
<organism evidence="1 2">
    <name type="scientific">Serratia fonticola</name>
    <dbReference type="NCBI Taxonomy" id="47917"/>
    <lineage>
        <taxon>Bacteria</taxon>
        <taxon>Pseudomonadati</taxon>
        <taxon>Pseudomonadota</taxon>
        <taxon>Gammaproteobacteria</taxon>
        <taxon>Enterobacterales</taxon>
        <taxon>Yersiniaceae</taxon>
        <taxon>Serratia</taxon>
    </lineage>
</organism>
<name>A0AAW3WYG1_SERFO</name>
<evidence type="ECO:0000313" key="1">
    <source>
        <dbReference type="EMBL" id="MBC3214652.1"/>
    </source>
</evidence>
<comment type="caution">
    <text evidence="1">The sequence shown here is derived from an EMBL/GenBank/DDBJ whole genome shotgun (WGS) entry which is preliminary data.</text>
</comment>
<evidence type="ECO:0000313" key="2">
    <source>
        <dbReference type="Proteomes" id="UP000659084"/>
    </source>
</evidence>
<dbReference type="Proteomes" id="UP000659084">
    <property type="component" value="Unassembled WGS sequence"/>
</dbReference>
<proteinExistence type="predicted"/>
<dbReference type="EMBL" id="JACNYO010000026">
    <property type="protein sequence ID" value="MBC3214652.1"/>
    <property type="molecule type" value="Genomic_DNA"/>
</dbReference>